<comment type="similarity">
    <text evidence="1">Belongs to the ABC transporter superfamily.</text>
</comment>
<gene>
    <name evidence="6" type="ORF">SAMN00017477_1213</name>
</gene>
<accession>A0A1W1V2U4</accession>
<evidence type="ECO:0000313" key="6">
    <source>
        <dbReference type="EMBL" id="SMB87653.1"/>
    </source>
</evidence>
<dbReference type="GO" id="GO:0005524">
    <property type="term" value="F:ATP binding"/>
    <property type="evidence" value="ECO:0007669"/>
    <property type="project" value="UniProtKB-KW"/>
</dbReference>
<reference evidence="7" key="1">
    <citation type="submission" date="2017-04" db="EMBL/GenBank/DDBJ databases">
        <authorList>
            <person name="Varghese N."/>
            <person name="Submissions S."/>
        </authorList>
    </citation>
    <scope>NUCLEOTIDE SEQUENCE [LARGE SCALE GENOMIC DNA]</scope>
    <source>
        <strain evidence="7">DSM 20463</strain>
    </source>
</reference>
<evidence type="ECO:0000256" key="4">
    <source>
        <dbReference type="ARBA" id="ARBA00022840"/>
    </source>
</evidence>
<dbReference type="Pfam" id="PF00005">
    <property type="entry name" value="ABC_tran"/>
    <property type="match status" value="1"/>
</dbReference>
<keyword evidence="3" id="KW-0547">Nucleotide-binding</keyword>
<evidence type="ECO:0000256" key="3">
    <source>
        <dbReference type="ARBA" id="ARBA00022741"/>
    </source>
</evidence>
<dbReference type="Gene3D" id="3.40.50.300">
    <property type="entry name" value="P-loop containing nucleotide triphosphate hydrolases"/>
    <property type="match status" value="1"/>
</dbReference>
<dbReference type="InterPro" id="IPR050153">
    <property type="entry name" value="Metal_Ion_Import_ABC"/>
</dbReference>
<dbReference type="OrthoDB" id="9806726at2"/>
<dbReference type="SUPFAM" id="SSF52540">
    <property type="entry name" value="P-loop containing nucleoside triphosphate hydrolases"/>
    <property type="match status" value="1"/>
</dbReference>
<dbReference type="AlphaFoldDB" id="A0A1W1V2U4"/>
<dbReference type="FunFam" id="3.40.50.300:FF:000134">
    <property type="entry name" value="Iron-enterobactin ABC transporter ATP-binding protein"/>
    <property type="match status" value="1"/>
</dbReference>
<dbReference type="GO" id="GO:0016887">
    <property type="term" value="F:ATP hydrolysis activity"/>
    <property type="evidence" value="ECO:0007669"/>
    <property type="project" value="InterPro"/>
</dbReference>
<dbReference type="InterPro" id="IPR003593">
    <property type="entry name" value="AAA+_ATPase"/>
</dbReference>
<keyword evidence="2" id="KW-0813">Transport</keyword>
<dbReference type="PANTHER" id="PTHR42734:SF6">
    <property type="entry name" value="MOLYBDATE IMPORT ATP-BINDING PROTEIN MOLC"/>
    <property type="match status" value="1"/>
</dbReference>
<name>A0A1W1V2U4_PEPAS</name>
<keyword evidence="4 6" id="KW-0067">ATP-binding</keyword>
<dbReference type="Proteomes" id="UP000192368">
    <property type="component" value="Unassembled WGS sequence"/>
</dbReference>
<dbReference type="PANTHER" id="PTHR42734">
    <property type="entry name" value="METAL TRANSPORT SYSTEM ATP-BINDING PROTEIN TM_0124-RELATED"/>
    <property type="match status" value="1"/>
</dbReference>
<keyword evidence="7" id="KW-1185">Reference proteome</keyword>
<dbReference type="PROSITE" id="PS50893">
    <property type="entry name" value="ABC_TRANSPORTER_2"/>
    <property type="match status" value="1"/>
</dbReference>
<evidence type="ECO:0000256" key="1">
    <source>
        <dbReference type="ARBA" id="ARBA00005417"/>
    </source>
</evidence>
<feature type="domain" description="ABC transporter" evidence="5">
    <location>
        <begin position="3"/>
        <end position="239"/>
    </location>
</feature>
<dbReference type="InterPro" id="IPR027417">
    <property type="entry name" value="P-loop_NTPase"/>
</dbReference>
<evidence type="ECO:0000313" key="7">
    <source>
        <dbReference type="Proteomes" id="UP000192368"/>
    </source>
</evidence>
<dbReference type="InterPro" id="IPR003439">
    <property type="entry name" value="ABC_transporter-like_ATP-bd"/>
</dbReference>
<dbReference type="EMBL" id="FWWR01000009">
    <property type="protein sequence ID" value="SMB87653.1"/>
    <property type="molecule type" value="Genomic_DNA"/>
</dbReference>
<dbReference type="SMART" id="SM00382">
    <property type="entry name" value="AAA"/>
    <property type="match status" value="1"/>
</dbReference>
<dbReference type="CDD" id="cd03214">
    <property type="entry name" value="ABC_Iron-Siderophores_B12_Hemin"/>
    <property type="match status" value="1"/>
</dbReference>
<organism evidence="6 7">
    <name type="scientific">Peptoniphilus asaccharolyticus DSM 20463</name>
    <dbReference type="NCBI Taxonomy" id="573058"/>
    <lineage>
        <taxon>Bacteria</taxon>
        <taxon>Bacillati</taxon>
        <taxon>Bacillota</taxon>
        <taxon>Tissierellia</taxon>
        <taxon>Tissierellales</taxon>
        <taxon>Peptoniphilaceae</taxon>
        <taxon>Peptoniphilus</taxon>
    </lineage>
</organism>
<proteinExistence type="inferred from homology"/>
<evidence type="ECO:0000256" key="2">
    <source>
        <dbReference type="ARBA" id="ARBA00022448"/>
    </source>
</evidence>
<protein>
    <submittedName>
        <fullName evidence="6">Iron complex transport system ATP-binding protein</fullName>
    </submittedName>
</protein>
<dbReference type="RefSeq" id="WP_159445247.1">
    <property type="nucleotide sequence ID" value="NZ_FWWR01000009.1"/>
</dbReference>
<evidence type="ECO:0000259" key="5">
    <source>
        <dbReference type="PROSITE" id="PS50893"/>
    </source>
</evidence>
<sequence length="255" mass="28492">MTIEIKNLNFSYSKKEILKNINLKFSNGSITSILGPNGIGKSTLLKLISGKEKPIVGEVLIDGTNVLSIKKKDLAKKIAYIGQLNSSTFEFLVLDVVLMGRTSSMGYFGTPKIKDKEIALKYLEEMNILHLKDKYYNHLSGGEQQLVLITAALCQESEFIILDEPTSHLDFGKGYKFIEKLKDLSTERKKGIIFTTHYPDHVLQVGGNCVILSDKNIEVSGNTQDVLNDEILSKIYNIPIRKVNLGYTETCVVVE</sequence>
<dbReference type="STRING" id="573058.SAMN00017477_1213"/>